<organism evidence="1 2">
    <name type="scientific">Dallia pectoralis</name>
    <name type="common">Alaska blackfish</name>
    <dbReference type="NCBI Taxonomy" id="75939"/>
    <lineage>
        <taxon>Eukaryota</taxon>
        <taxon>Metazoa</taxon>
        <taxon>Chordata</taxon>
        <taxon>Craniata</taxon>
        <taxon>Vertebrata</taxon>
        <taxon>Euteleostomi</taxon>
        <taxon>Actinopterygii</taxon>
        <taxon>Neopterygii</taxon>
        <taxon>Teleostei</taxon>
        <taxon>Protacanthopterygii</taxon>
        <taxon>Esociformes</taxon>
        <taxon>Umbridae</taxon>
        <taxon>Dallia</taxon>
    </lineage>
</organism>
<gene>
    <name evidence="1" type="ORF">DPEC_G00199400</name>
</gene>
<dbReference type="Proteomes" id="UP001157502">
    <property type="component" value="Chromosome 16"/>
</dbReference>
<dbReference type="EMBL" id="CM055743">
    <property type="protein sequence ID" value="KAJ7999919.1"/>
    <property type="molecule type" value="Genomic_DNA"/>
</dbReference>
<reference evidence="1" key="1">
    <citation type="submission" date="2021-05" db="EMBL/GenBank/DDBJ databases">
        <authorList>
            <person name="Pan Q."/>
            <person name="Jouanno E."/>
            <person name="Zahm M."/>
            <person name="Klopp C."/>
            <person name="Cabau C."/>
            <person name="Louis A."/>
            <person name="Berthelot C."/>
            <person name="Parey E."/>
            <person name="Roest Crollius H."/>
            <person name="Montfort J."/>
            <person name="Robinson-Rechavi M."/>
            <person name="Bouchez O."/>
            <person name="Lampietro C."/>
            <person name="Lopez Roques C."/>
            <person name="Donnadieu C."/>
            <person name="Postlethwait J."/>
            <person name="Bobe J."/>
            <person name="Dillon D."/>
            <person name="Chandos A."/>
            <person name="von Hippel F."/>
            <person name="Guiguen Y."/>
        </authorList>
    </citation>
    <scope>NUCLEOTIDE SEQUENCE</scope>
    <source>
        <strain evidence="1">YG-Jan2019</strain>
    </source>
</reference>
<evidence type="ECO:0000313" key="1">
    <source>
        <dbReference type="EMBL" id="KAJ7999919.1"/>
    </source>
</evidence>
<comment type="caution">
    <text evidence="1">The sequence shown here is derived from an EMBL/GenBank/DDBJ whole genome shotgun (WGS) entry which is preliminary data.</text>
</comment>
<sequence length="828" mass="93042">MAISTGIRTSNKLQMFIHTFVRGNNREGSPAVGQHQAEDRREREWLVGEFHRAAARDRESDRRQREVWQRRCEPRSPDRYRREPAKRSLSNSSYRELEAWAARYSHSLPRRRRLEAGLWGGAHGSQENDRVPERAAWGHRGGAMHLIGVPSQPREWGPWERTDTQPTISHRWSQVLTPDKTYPLDTKKNPASRCQRRVLSQPPGYIPPPPYNAPQNISPALQHAEKYSTKEALASVYAAWDCGARRHTYSTAPRKKDYSGPDVPRERAAELINEEWKQRTWSDPGGHRQEGQAVTGQWTGSPANPQIMAVQSRSLSPSSRSPEQHQTHRETDSLSANTQEKVCLKKRRRGETIFCLVSRMGGVAGLSSFSGEPPLSLPLLTTPPLTTALNSLGRESQNTLGPGARNDSPKLADEIDSGLQFLQPDSSVPPQIPASIRYRNHKPKLKGVLDWKGSEQEAAHRKELLRAVQSRPKLQEMDSEAVLPEGTSVKALSPVSRRKENQAPVSVKYPLWREPSSIGTVKSENPSPSYLTWKFFSSLSWELYLEVSLILRPQLPVQFSSSISLLLPLQFSSSISPQHPFKFFSSSTFSPPLSRQFSFSLIQLSPFGSPTLQNPSSRAESPEIQAKAFTSVLSTSTRPATHIEEPKYPKALWDAVKCIRKHTAPDSENEEEGSELWDPESAARDGDFDLGFGEMYQRSDSLGWGNMSGSEKRSLEVAKYLEVEGDNKNRNMLVASTHYETSSEKEDREDDTLSCSSTDSHCSGHTVIMTDYADVVQCVTDGHEWSCTVGPKRYVVVEGQGEEDRGPGYTAEPQNEGYRFELHRRASK</sequence>
<keyword evidence="2" id="KW-1185">Reference proteome</keyword>
<proteinExistence type="predicted"/>
<protein>
    <submittedName>
        <fullName evidence="1">Uncharacterized protein</fullName>
    </submittedName>
</protein>
<name>A0ACC2G8E8_DALPE</name>
<evidence type="ECO:0000313" key="2">
    <source>
        <dbReference type="Proteomes" id="UP001157502"/>
    </source>
</evidence>
<accession>A0ACC2G8E8</accession>